<dbReference type="EnsemblMetazoa" id="tetur24g02390.1">
    <property type="protein sequence ID" value="tetur24g02390.1"/>
    <property type="gene ID" value="tetur24g02390"/>
</dbReference>
<accession>T1KWP7</accession>
<evidence type="ECO:0000256" key="7">
    <source>
        <dbReference type="SAM" id="MobiDB-lite"/>
    </source>
</evidence>
<feature type="region of interest" description="Disordered" evidence="7">
    <location>
        <begin position="284"/>
        <end position="333"/>
    </location>
</feature>
<dbReference type="PANTHER" id="PTHR21723">
    <property type="entry name" value="RESISTANCE TO INHIBITORS OF CHOLINESTERASE PROTEIN 3 RIC3"/>
    <property type="match status" value="1"/>
</dbReference>
<dbReference type="GO" id="GO:0007271">
    <property type="term" value="P:synaptic transmission, cholinergic"/>
    <property type="evidence" value="ECO:0007669"/>
    <property type="project" value="TreeGrafter"/>
</dbReference>
<keyword evidence="3 8" id="KW-0812">Transmembrane</keyword>
<dbReference type="AlphaFoldDB" id="T1KWP7"/>
<evidence type="ECO:0000256" key="6">
    <source>
        <dbReference type="ARBA" id="ARBA00023136"/>
    </source>
</evidence>
<dbReference type="Pfam" id="PF15361">
    <property type="entry name" value="RIC3"/>
    <property type="match status" value="1"/>
</dbReference>
<gene>
    <name evidence="10" type="primary">107367901</name>
</gene>
<comment type="similarity">
    <text evidence="2">Belongs to the ric-3 family.</text>
</comment>
<dbReference type="PANTHER" id="PTHR21723:SF3">
    <property type="entry name" value="PROTEIN RIC-3"/>
    <property type="match status" value="1"/>
</dbReference>
<dbReference type="GO" id="GO:0043025">
    <property type="term" value="C:neuronal cell body"/>
    <property type="evidence" value="ECO:0007669"/>
    <property type="project" value="TreeGrafter"/>
</dbReference>
<proteinExistence type="inferred from homology"/>
<feature type="domain" description="Resistance to inhibitors of cholinesterase protein 3 N-terminal" evidence="9">
    <location>
        <begin position="34"/>
        <end position="246"/>
    </location>
</feature>
<evidence type="ECO:0000256" key="8">
    <source>
        <dbReference type="SAM" id="Phobius"/>
    </source>
</evidence>
<dbReference type="GO" id="GO:0045202">
    <property type="term" value="C:synapse"/>
    <property type="evidence" value="ECO:0007669"/>
    <property type="project" value="GOC"/>
</dbReference>
<keyword evidence="6 8" id="KW-0472">Membrane</keyword>
<name>T1KWP7_TETUR</name>
<evidence type="ECO:0000256" key="2">
    <source>
        <dbReference type="ARBA" id="ARBA00008538"/>
    </source>
</evidence>
<evidence type="ECO:0000256" key="1">
    <source>
        <dbReference type="ARBA" id="ARBA00004586"/>
    </source>
</evidence>
<feature type="transmembrane region" description="Helical" evidence="8">
    <location>
        <begin position="112"/>
        <end position="133"/>
    </location>
</feature>
<dbReference type="GO" id="GO:0005789">
    <property type="term" value="C:endoplasmic reticulum membrane"/>
    <property type="evidence" value="ECO:0007669"/>
    <property type="project" value="UniProtKB-SubCell"/>
</dbReference>
<dbReference type="GO" id="GO:0034394">
    <property type="term" value="P:protein localization to cell surface"/>
    <property type="evidence" value="ECO:0007669"/>
    <property type="project" value="TreeGrafter"/>
</dbReference>
<dbReference type="eggNOG" id="ENOG502SEJZ">
    <property type="taxonomic scope" value="Eukaryota"/>
</dbReference>
<reference evidence="11" key="1">
    <citation type="submission" date="2011-08" db="EMBL/GenBank/DDBJ databases">
        <authorList>
            <person name="Rombauts S."/>
        </authorList>
    </citation>
    <scope>NUCLEOTIDE SEQUENCE</scope>
    <source>
        <strain evidence="11">London</strain>
    </source>
</reference>
<evidence type="ECO:0000256" key="3">
    <source>
        <dbReference type="ARBA" id="ARBA00022692"/>
    </source>
</evidence>
<dbReference type="OrthoDB" id="10070774at2759"/>
<sequence>MAVKSGWWTKPKGRSGKAPYELSTGKSVIILGVIVACFAILWPKIFYPMIEVALRSPKPRSADNLAMVHPRVRQHVMRDMRYQKQGSVNQPFIGASSRSTIGQMKSKESGGIFNLLMPFYTIGLFVVFLYTILKFMSKDDDRFDDRFDDPDEIDEDSIENDKPIVKDFQMDPDYRKFVFSEEYDEHGDNIKRKVNSQRLKKRVRNDKQSAAKNTVQESIDLKKDEQICELKKRLQVTEDAMERILKQIGSLSQMLEAKGLLMSEISNLTGYKETEEIYHSEDEINTKLDKNGDDDHLTSGDSVYSSENQYKSSTDYDSDTSLSTTSSKFELEE</sequence>
<keyword evidence="4" id="KW-0256">Endoplasmic reticulum</keyword>
<feature type="transmembrane region" description="Helical" evidence="8">
    <location>
        <begin position="28"/>
        <end position="50"/>
    </location>
</feature>
<comment type="subcellular location">
    <subcellularLocation>
        <location evidence="1">Endoplasmic reticulum membrane</location>
    </subcellularLocation>
</comment>
<evidence type="ECO:0000313" key="11">
    <source>
        <dbReference type="Proteomes" id="UP000015104"/>
    </source>
</evidence>
<keyword evidence="5 8" id="KW-1133">Transmembrane helix</keyword>
<dbReference type="Proteomes" id="UP000015104">
    <property type="component" value="Unassembled WGS sequence"/>
</dbReference>
<dbReference type="InterPro" id="IPR032763">
    <property type="entry name" value="RIC3_N"/>
</dbReference>
<dbReference type="GO" id="GO:0043005">
    <property type="term" value="C:neuron projection"/>
    <property type="evidence" value="ECO:0007669"/>
    <property type="project" value="TreeGrafter"/>
</dbReference>
<organism evidence="10 11">
    <name type="scientific">Tetranychus urticae</name>
    <name type="common">Two-spotted spider mite</name>
    <dbReference type="NCBI Taxonomy" id="32264"/>
    <lineage>
        <taxon>Eukaryota</taxon>
        <taxon>Metazoa</taxon>
        <taxon>Ecdysozoa</taxon>
        <taxon>Arthropoda</taxon>
        <taxon>Chelicerata</taxon>
        <taxon>Arachnida</taxon>
        <taxon>Acari</taxon>
        <taxon>Acariformes</taxon>
        <taxon>Trombidiformes</taxon>
        <taxon>Prostigmata</taxon>
        <taxon>Eleutherengona</taxon>
        <taxon>Raphignathae</taxon>
        <taxon>Tetranychoidea</taxon>
        <taxon>Tetranychidae</taxon>
        <taxon>Tetranychus</taxon>
    </lineage>
</organism>
<evidence type="ECO:0000256" key="4">
    <source>
        <dbReference type="ARBA" id="ARBA00022824"/>
    </source>
</evidence>
<dbReference type="EMBL" id="CAEY01000646">
    <property type="status" value="NOT_ANNOTATED_CDS"/>
    <property type="molecule type" value="Genomic_DNA"/>
</dbReference>
<feature type="compositionally biased region" description="Basic and acidic residues" evidence="7">
    <location>
        <begin position="284"/>
        <end position="298"/>
    </location>
</feature>
<feature type="compositionally biased region" description="Low complexity" evidence="7">
    <location>
        <begin position="312"/>
        <end position="327"/>
    </location>
</feature>
<dbReference type="InterPro" id="IPR026160">
    <property type="entry name" value="Ric3"/>
</dbReference>
<reference evidence="10" key="2">
    <citation type="submission" date="2015-06" db="UniProtKB">
        <authorList>
            <consortium name="EnsemblMetazoa"/>
        </authorList>
    </citation>
    <scope>IDENTIFICATION</scope>
</reference>
<evidence type="ECO:0000259" key="9">
    <source>
        <dbReference type="Pfam" id="PF15361"/>
    </source>
</evidence>
<protein>
    <recommendedName>
        <fullName evidence="9">Resistance to inhibitors of cholinesterase protein 3 N-terminal domain-containing protein</fullName>
    </recommendedName>
</protein>
<keyword evidence="11" id="KW-1185">Reference proteome</keyword>
<evidence type="ECO:0000256" key="5">
    <source>
        <dbReference type="ARBA" id="ARBA00022989"/>
    </source>
</evidence>
<dbReference type="HOGENOM" id="CLU_835043_0_0_1"/>
<feature type="compositionally biased region" description="Polar residues" evidence="7">
    <location>
        <begin position="299"/>
        <end position="311"/>
    </location>
</feature>
<evidence type="ECO:0000313" key="10">
    <source>
        <dbReference type="EnsemblMetazoa" id="tetur24g02390.1"/>
    </source>
</evidence>
<dbReference type="STRING" id="32264.T1KWP7"/>